<feature type="compositionally biased region" description="Basic and acidic residues" evidence="1">
    <location>
        <begin position="37"/>
        <end position="52"/>
    </location>
</feature>
<evidence type="ECO:0000313" key="2">
    <source>
        <dbReference type="EMBL" id="KAJ7019710.1"/>
    </source>
</evidence>
<comment type="caution">
    <text evidence="2">The sequence shown here is derived from an EMBL/GenBank/DDBJ whole genome shotgun (WGS) entry which is preliminary data.</text>
</comment>
<organism evidence="2 3">
    <name type="scientific">Mycena alexandri</name>
    <dbReference type="NCBI Taxonomy" id="1745969"/>
    <lineage>
        <taxon>Eukaryota</taxon>
        <taxon>Fungi</taxon>
        <taxon>Dikarya</taxon>
        <taxon>Basidiomycota</taxon>
        <taxon>Agaricomycotina</taxon>
        <taxon>Agaricomycetes</taxon>
        <taxon>Agaricomycetidae</taxon>
        <taxon>Agaricales</taxon>
        <taxon>Marasmiineae</taxon>
        <taxon>Mycenaceae</taxon>
        <taxon>Mycena</taxon>
    </lineage>
</organism>
<dbReference type="AlphaFoldDB" id="A0AAD6S2I7"/>
<evidence type="ECO:0000256" key="1">
    <source>
        <dbReference type="SAM" id="MobiDB-lite"/>
    </source>
</evidence>
<keyword evidence="3" id="KW-1185">Reference proteome</keyword>
<reference evidence="2" key="1">
    <citation type="submission" date="2023-03" db="EMBL/GenBank/DDBJ databases">
        <title>Massive genome expansion in bonnet fungi (Mycena s.s.) driven by repeated elements and novel gene families across ecological guilds.</title>
        <authorList>
            <consortium name="Lawrence Berkeley National Laboratory"/>
            <person name="Harder C.B."/>
            <person name="Miyauchi S."/>
            <person name="Viragh M."/>
            <person name="Kuo A."/>
            <person name="Thoen E."/>
            <person name="Andreopoulos B."/>
            <person name="Lu D."/>
            <person name="Skrede I."/>
            <person name="Drula E."/>
            <person name="Henrissat B."/>
            <person name="Morin E."/>
            <person name="Kohler A."/>
            <person name="Barry K."/>
            <person name="LaButti K."/>
            <person name="Morin E."/>
            <person name="Salamov A."/>
            <person name="Lipzen A."/>
            <person name="Mereny Z."/>
            <person name="Hegedus B."/>
            <person name="Baldrian P."/>
            <person name="Stursova M."/>
            <person name="Weitz H."/>
            <person name="Taylor A."/>
            <person name="Grigoriev I.V."/>
            <person name="Nagy L.G."/>
            <person name="Martin F."/>
            <person name="Kauserud H."/>
        </authorList>
    </citation>
    <scope>NUCLEOTIDE SEQUENCE</scope>
    <source>
        <strain evidence="2">CBHHK200</strain>
    </source>
</reference>
<feature type="region of interest" description="Disordered" evidence="1">
    <location>
        <begin position="1"/>
        <end position="52"/>
    </location>
</feature>
<name>A0AAD6S2I7_9AGAR</name>
<accession>A0AAD6S2I7</accession>
<gene>
    <name evidence="2" type="ORF">C8F04DRAFT_1197420</name>
</gene>
<dbReference type="EMBL" id="JARJCM010000285">
    <property type="protein sequence ID" value="KAJ7019710.1"/>
    <property type="molecule type" value="Genomic_DNA"/>
</dbReference>
<dbReference type="Proteomes" id="UP001218188">
    <property type="component" value="Unassembled WGS sequence"/>
</dbReference>
<sequence>MQTQVCSIDPQLVPPDKSPQAKQSGTRRRKSTAAKAAHAEASRKYREKHEDELRERARIRMAQHRAAIKATGEVSEERAAGIKNAHATRRDFLAFKQRLRRQEAFLAKHGQDAYRARCARERAKADAAADALWRAQVAQDEANRRAARQAAWDISDRRMPVKICIQSTTTLRTENKLGFRLHKRREPLDGLPIRRRPAGLQIQTMENADLAPQLVAGDT</sequence>
<protein>
    <submittedName>
        <fullName evidence="2">Uncharacterized protein</fullName>
    </submittedName>
</protein>
<proteinExistence type="predicted"/>
<evidence type="ECO:0000313" key="3">
    <source>
        <dbReference type="Proteomes" id="UP001218188"/>
    </source>
</evidence>